<dbReference type="InterPro" id="IPR012337">
    <property type="entry name" value="RNaseH-like_sf"/>
</dbReference>
<dbReference type="InterPro" id="IPR052929">
    <property type="entry name" value="RNase_H-like_EbsB-rel"/>
</dbReference>
<comment type="caution">
    <text evidence="2">The sequence shown here is derived from an EMBL/GenBank/DDBJ whole genome shotgun (WGS) entry which is preliminary data.</text>
</comment>
<dbReference type="PANTHER" id="PTHR47074:SF61">
    <property type="entry name" value="RNASE H TYPE-1 DOMAIN-CONTAINING PROTEIN"/>
    <property type="match status" value="1"/>
</dbReference>
<reference evidence="2" key="1">
    <citation type="submission" date="2023-05" db="EMBL/GenBank/DDBJ databases">
        <title>Genome and transcriptome analyses reveal genes involved in the formation of fine ridges on petal epidermal cells in Hibiscus trionum.</title>
        <authorList>
            <person name="Koshimizu S."/>
            <person name="Masuda S."/>
            <person name="Ishii T."/>
            <person name="Shirasu K."/>
            <person name="Hoshino A."/>
            <person name="Arita M."/>
        </authorList>
    </citation>
    <scope>NUCLEOTIDE SEQUENCE</scope>
    <source>
        <strain evidence="2">Hamamatsu line</strain>
    </source>
</reference>
<keyword evidence="3" id="KW-1185">Reference proteome</keyword>
<dbReference type="SUPFAM" id="SSF53098">
    <property type="entry name" value="Ribonuclease H-like"/>
    <property type="match status" value="1"/>
</dbReference>
<gene>
    <name evidence="2" type="ORF">HRI_004670300</name>
</gene>
<sequence>MPVFFGSLFWVEQDWLSWLSNLFKCNSSTVMELFFTAIWVIWTYRNRKVHESISQTPTEVYAFVKKYIAKLRVCQETTSQKPDSQIAPTWVPPFGDEMKLNFDASFNADSKTSISGIIVRNSEGGIMATASYPLRYVSSPEIAEALACYRALVLASELGFRRISVEGDVQTIIRKISSLSIDKSETFALVSDIKGFCGQFERISFGYINRKLNDAAHTLARLGRSNQEPRIWIEEAPAPVEVIVDRDRCRLISST</sequence>
<dbReference type="Proteomes" id="UP001165190">
    <property type="component" value="Unassembled WGS sequence"/>
</dbReference>
<dbReference type="EMBL" id="BSYR01000056">
    <property type="protein sequence ID" value="GMJ10011.1"/>
    <property type="molecule type" value="Genomic_DNA"/>
</dbReference>
<name>A0A9W7J7B5_HIBTR</name>
<accession>A0A9W7J7B5</accession>
<evidence type="ECO:0000313" key="3">
    <source>
        <dbReference type="Proteomes" id="UP001165190"/>
    </source>
</evidence>
<dbReference type="InterPro" id="IPR036397">
    <property type="entry name" value="RNaseH_sf"/>
</dbReference>
<organism evidence="2 3">
    <name type="scientific">Hibiscus trionum</name>
    <name type="common">Flower of an hour</name>
    <dbReference type="NCBI Taxonomy" id="183268"/>
    <lineage>
        <taxon>Eukaryota</taxon>
        <taxon>Viridiplantae</taxon>
        <taxon>Streptophyta</taxon>
        <taxon>Embryophyta</taxon>
        <taxon>Tracheophyta</taxon>
        <taxon>Spermatophyta</taxon>
        <taxon>Magnoliopsida</taxon>
        <taxon>eudicotyledons</taxon>
        <taxon>Gunneridae</taxon>
        <taxon>Pentapetalae</taxon>
        <taxon>rosids</taxon>
        <taxon>malvids</taxon>
        <taxon>Malvales</taxon>
        <taxon>Malvaceae</taxon>
        <taxon>Malvoideae</taxon>
        <taxon>Hibiscus</taxon>
    </lineage>
</organism>
<dbReference type="CDD" id="cd06222">
    <property type="entry name" value="RNase_H_like"/>
    <property type="match status" value="1"/>
</dbReference>
<dbReference type="InterPro" id="IPR002156">
    <property type="entry name" value="RNaseH_domain"/>
</dbReference>
<dbReference type="GO" id="GO:0004523">
    <property type="term" value="F:RNA-DNA hybrid ribonuclease activity"/>
    <property type="evidence" value="ECO:0007669"/>
    <property type="project" value="InterPro"/>
</dbReference>
<protein>
    <recommendedName>
        <fullName evidence="1">RNase H type-1 domain-containing protein</fullName>
    </recommendedName>
</protein>
<dbReference type="PANTHER" id="PTHR47074">
    <property type="entry name" value="BNAC02G40300D PROTEIN"/>
    <property type="match status" value="1"/>
</dbReference>
<dbReference type="AlphaFoldDB" id="A0A9W7J7B5"/>
<evidence type="ECO:0000259" key="1">
    <source>
        <dbReference type="Pfam" id="PF13456"/>
    </source>
</evidence>
<evidence type="ECO:0000313" key="2">
    <source>
        <dbReference type="EMBL" id="GMJ10011.1"/>
    </source>
</evidence>
<dbReference type="OrthoDB" id="972793at2759"/>
<dbReference type="Pfam" id="PF13456">
    <property type="entry name" value="RVT_3"/>
    <property type="match status" value="1"/>
</dbReference>
<dbReference type="InterPro" id="IPR044730">
    <property type="entry name" value="RNase_H-like_dom_plant"/>
</dbReference>
<proteinExistence type="predicted"/>
<dbReference type="GO" id="GO:0003676">
    <property type="term" value="F:nucleic acid binding"/>
    <property type="evidence" value="ECO:0007669"/>
    <property type="project" value="InterPro"/>
</dbReference>
<dbReference type="Gene3D" id="3.30.420.10">
    <property type="entry name" value="Ribonuclease H-like superfamily/Ribonuclease H"/>
    <property type="match status" value="1"/>
</dbReference>
<feature type="domain" description="RNase H type-1" evidence="1">
    <location>
        <begin position="101"/>
        <end position="221"/>
    </location>
</feature>